<evidence type="ECO:0000313" key="1">
    <source>
        <dbReference type="EMBL" id="KAL3775827.1"/>
    </source>
</evidence>
<organism evidence="1 2">
    <name type="scientific">Cyclotella atomus</name>
    <dbReference type="NCBI Taxonomy" id="382360"/>
    <lineage>
        <taxon>Eukaryota</taxon>
        <taxon>Sar</taxon>
        <taxon>Stramenopiles</taxon>
        <taxon>Ochrophyta</taxon>
        <taxon>Bacillariophyta</taxon>
        <taxon>Coscinodiscophyceae</taxon>
        <taxon>Thalassiosirophycidae</taxon>
        <taxon>Stephanodiscales</taxon>
        <taxon>Stephanodiscaceae</taxon>
        <taxon>Cyclotella</taxon>
    </lineage>
</organism>
<gene>
    <name evidence="1" type="ORF">ACHAWO_009765</name>
</gene>
<dbReference type="AlphaFoldDB" id="A0ABD3NIY2"/>
<comment type="caution">
    <text evidence="1">The sequence shown here is derived from an EMBL/GenBank/DDBJ whole genome shotgun (WGS) entry which is preliminary data.</text>
</comment>
<reference evidence="1 2" key="1">
    <citation type="submission" date="2024-10" db="EMBL/GenBank/DDBJ databases">
        <title>Updated reference genomes for cyclostephanoid diatoms.</title>
        <authorList>
            <person name="Roberts W.R."/>
            <person name="Alverson A.J."/>
        </authorList>
    </citation>
    <scope>NUCLEOTIDE SEQUENCE [LARGE SCALE GENOMIC DNA]</scope>
    <source>
        <strain evidence="1 2">AJA010-31</strain>
    </source>
</reference>
<name>A0ABD3NIY2_9STRA</name>
<keyword evidence="2" id="KW-1185">Reference proteome</keyword>
<protein>
    <submittedName>
        <fullName evidence="1">Uncharacterized protein</fullName>
    </submittedName>
</protein>
<accession>A0ABD3NIY2</accession>
<evidence type="ECO:0000313" key="2">
    <source>
        <dbReference type="Proteomes" id="UP001530400"/>
    </source>
</evidence>
<dbReference type="EMBL" id="JALLPJ020001133">
    <property type="protein sequence ID" value="KAL3775827.1"/>
    <property type="molecule type" value="Genomic_DNA"/>
</dbReference>
<dbReference type="Proteomes" id="UP001530400">
    <property type="component" value="Unassembled WGS sequence"/>
</dbReference>
<proteinExistence type="predicted"/>
<sequence>MPSLVFWSSSIQYWRRPKSHSFAIKRQSLSKARERCRSLLSFDVYDVVSNLNQRLELREVLALQRCLVDTLINTGDINC</sequence>